<dbReference type="InParanoid" id="A0A0D0CE96"/>
<reference evidence="2 3" key="1">
    <citation type="submission" date="2014-04" db="EMBL/GenBank/DDBJ databases">
        <authorList>
            <consortium name="DOE Joint Genome Institute"/>
            <person name="Kuo A."/>
            <person name="Kohler A."/>
            <person name="Jargeat P."/>
            <person name="Nagy L.G."/>
            <person name="Floudas D."/>
            <person name="Copeland A."/>
            <person name="Barry K.W."/>
            <person name="Cichocki N."/>
            <person name="Veneault-Fourrey C."/>
            <person name="LaButti K."/>
            <person name="Lindquist E.A."/>
            <person name="Lipzen A."/>
            <person name="Lundell T."/>
            <person name="Morin E."/>
            <person name="Murat C."/>
            <person name="Sun H."/>
            <person name="Tunlid A."/>
            <person name="Henrissat B."/>
            <person name="Grigoriev I.V."/>
            <person name="Hibbett D.S."/>
            <person name="Martin F."/>
            <person name="Nordberg H.P."/>
            <person name="Cantor M.N."/>
            <person name="Hua S.X."/>
        </authorList>
    </citation>
    <scope>NUCLEOTIDE SEQUENCE [LARGE SCALE GENOMIC DNA]</scope>
    <source>
        <strain evidence="2 3">Ve08.2h10</strain>
    </source>
</reference>
<dbReference type="AlphaFoldDB" id="A0A0D0CE96"/>
<proteinExistence type="predicted"/>
<dbReference type="HOGENOM" id="CLU_184137_0_0_1"/>
<gene>
    <name evidence="2" type="ORF">PAXRUDRAFT_836145</name>
</gene>
<keyword evidence="3" id="KW-1185">Reference proteome</keyword>
<protein>
    <submittedName>
        <fullName evidence="2">Uncharacterized protein</fullName>
    </submittedName>
</protein>
<evidence type="ECO:0000313" key="3">
    <source>
        <dbReference type="Proteomes" id="UP000054538"/>
    </source>
</evidence>
<evidence type="ECO:0000313" key="2">
    <source>
        <dbReference type="EMBL" id="KIK73858.1"/>
    </source>
</evidence>
<name>A0A0D0CE96_9AGAM</name>
<dbReference type="Proteomes" id="UP000054538">
    <property type="component" value="Unassembled WGS sequence"/>
</dbReference>
<organism evidence="2 3">
    <name type="scientific">Paxillus rubicundulus Ve08.2h10</name>
    <dbReference type="NCBI Taxonomy" id="930991"/>
    <lineage>
        <taxon>Eukaryota</taxon>
        <taxon>Fungi</taxon>
        <taxon>Dikarya</taxon>
        <taxon>Basidiomycota</taxon>
        <taxon>Agaricomycotina</taxon>
        <taxon>Agaricomycetes</taxon>
        <taxon>Agaricomycetidae</taxon>
        <taxon>Boletales</taxon>
        <taxon>Paxilineae</taxon>
        <taxon>Paxillaceae</taxon>
        <taxon>Paxillus</taxon>
    </lineage>
</organism>
<sequence>MWIRCVESRPNESKFDPASQKRPRHFSPARNGSLVLGIHDPTSEQFTRTRDGSSQPACAFSVAPVRFQMPTLTIFASPTRFRRFRFQRTCTFSTHPMTLQTSPEVGGGRRFWL</sequence>
<evidence type="ECO:0000256" key="1">
    <source>
        <dbReference type="SAM" id="MobiDB-lite"/>
    </source>
</evidence>
<reference evidence="3" key="2">
    <citation type="submission" date="2015-01" db="EMBL/GenBank/DDBJ databases">
        <title>Evolutionary Origins and Diversification of the Mycorrhizal Mutualists.</title>
        <authorList>
            <consortium name="DOE Joint Genome Institute"/>
            <consortium name="Mycorrhizal Genomics Consortium"/>
            <person name="Kohler A."/>
            <person name="Kuo A."/>
            <person name="Nagy L.G."/>
            <person name="Floudas D."/>
            <person name="Copeland A."/>
            <person name="Barry K.W."/>
            <person name="Cichocki N."/>
            <person name="Veneault-Fourrey C."/>
            <person name="LaButti K."/>
            <person name="Lindquist E.A."/>
            <person name="Lipzen A."/>
            <person name="Lundell T."/>
            <person name="Morin E."/>
            <person name="Murat C."/>
            <person name="Riley R."/>
            <person name="Ohm R."/>
            <person name="Sun H."/>
            <person name="Tunlid A."/>
            <person name="Henrissat B."/>
            <person name="Grigoriev I.V."/>
            <person name="Hibbett D.S."/>
            <person name="Martin F."/>
        </authorList>
    </citation>
    <scope>NUCLEOTIDE SEQUENCE [LARGE SCALE GENOMIC DNA]</scope>
    <source>
        <strain evidence="3">Ve08.2h10</strain>
    </source>
</reference>
<feature type="region of interest" description="Disordered" evidence="1">
    <location>
        <begin position="7"/>
        <end position="34"/>
    </location>
</feature>
<accession>A0A0D0CE96</accession>
<dbReference type="EMBL" id="KN829361">
    <property type="protein sequence ID" value="KIK73858.1"/>
    <property type="molecule type" value="Genomic_DNA"/>
</dbReference>